<dbReference type="OrthoDB" id="2932980at2759"/>
<keyword evidence="6" id="KW-1185">Reference proteome</keyword>
<dbReference type="SUPFAM" id="SSF53639">
    <property type="entry name" value="AraD/HMP-PK domain-like"/>
    <property type="match status" value="1"/>
</dbReference>
<proteinExistence type="predicted"/>
<feature type="domain" description="Class II aldolase/adducin N-terminal" evidence="4">
    <location>
        <begin position="12"/>
        <end position="239"/>
    </location>
</feature>
<organism evidence="5 6">
    <name type="scientific">Viridothelium virens</name>
    <name type="common">Speckled blister lichen</name>
    <name type="synonym">Trypethelium virens</name>
    <dbReference type="NCBI Taxonomy" id="1048519"/>
    <lineage>
        <taxon>Eukaryota</taxon>
        <taxon>Fungi</taxon>
        <taxon>Dikarya</taxon>
        <taxon>Ascomycota</taxon>
        <taxon>Pezizomycotina</taxon>
        <taxon>Dothideomycetes</taxon>
        <taxon>Dothideomycetes incertae sedis</taxon>
        <taxon>Trypetheliales</taxon>
        <taxon>Trypetheliaceae</taxon>
        <taxon>Viridothelium</taxon>
    </lineage>
</organism>
<accession>A0A6A6HA64</accession>
<evidence type="ECO:0000256" key="1">
    <source>
        <dbReference type="ARBA" id="ARBA00022723"/>
    </source>
</evidence>
<gene>
    <name evidence="5" type="ORF">EV356DRAFT_500953</name>
</gene>
<dbReference type="InterPro" id="IPR050197">
    <property type="entry name" value="Aldolase_class_II_sugar_metab"/>
</dbReference>
<evidence type="ECO:0000313" key="5">
    <source>
        <dbReference type="EMBL" id="KAF2235024.1"/>
    </source>
</evidence>
<keyword evidence="2" id="KW-0456">Lyase</keyword>
<sequence length="293" mass="31744">MEDRGKLKETLSTFIIANHILAQHGIVDGFGHISVRNPDDPSRFFTTTGVSPALVSPSTIGEYTVEGAHPIPSNPGAPTLRLSPYSERFIHASLLARFPSVNAVIHSHSPIAVSFSVGNVPLRPVWHMAGFLEADGVRVWDIDEAYRAGQESGDDRVGEKHNLLVNNQRLGDSLAEAFAAPAGAREGAGEKGQGQGQGMETPRRQVVLQRGHGFAVVGRNLQEVVYRAVYTQENAKVLRDALSMGGADAVRYLTHEEVRDCLEMADGSWSKAWPLWAKEASVGALFQNQLSEG</sequence>
<evidence type="ECO:0000313" key="6">
    <source>
        <dbReference type="Proteomes" id="UP000800092"/>
    </source>
</evidence>
<evidence type="ECO:0000256" key="3">
    <source>
        <dbReference type="SAM" id="MobiDB-lite"/>
    </source>
</evidence>
<dbReference type="EMBL" id="ML991794">
    <property type="protein sequence ID" value="KAF2235024.1"/>
    <property type="molecule type" value="Genomic_DNA"/>
</dbReference>
<keyword evidence="1" id="KW-0479">Metal-binding</keyword>
<dbReference type="Proteomes" id="UP000800092">
    <property type="component" value="Unassembled WGS sequence"/>
</dbReference>
<dbReference type="GO" id="GO:0016832">
    <property type="term" value="F:aldehyde-lyase activity"/>
    <property type="evidence" value="ECO:0007669"/>
    <property type="project" value="TreeGrafter"/>
</dbReference>
<dbReference type="AlphaFoldDB" id="A0A6A6HA64"/>
<dbReference type="InterPro" id="IPR036409">
    <property type="entry name" value="Aldolase_II/adducin_N_sf"/>
</dbReference>
<dbReference type="Pfam" id="PF00596">
    <property type="entry name" value="Aldolase_II"/>
    <property type="match status" value="1"/>
</dbReference>
<dbReference type="GO" id="GO:0046872">
    <property type="term" value="F:metal ion binding"/>
    <property type="evidence" value="ECO:0007669"/>
    <property type="project" value="UniProtKB-KW"/>
</dbReference>
<dbReference type="GO" id="GO:0005829">
    <property type="term" value="C:cytosol"/>
    <property type="evidence" value="ECO:0007669"/>
    <property type="project" value="TreeGrafter"/>
</dbReference>
<dbReference type="PANTHER" id="PTHR22789">
    <property type="entry name" value="FUCULOSE PHOSPHATE ALDOLASE"/>
    <property type="match status" value="1"/>
</dbReference>
<reference evidence="5" key="1">
    <citation type="journal article" date="2020" name="Stud. Mycol.">
        <title>101 Dothideomycetes genomes: a test case for predicting lifestyles and emergence of pathogens.</title>
        <authorList>
            <person name="Haridas S."/>
            <person name="Albert R."/>
            <person name="Binder M."/>
            <person name="Bloem J."/>
            <person name="Labutti K."/>
            <person name="Salamov A."/>
            <person name="Andreopoulos B."/>
            <person name="Baker S."/>
            <person name="Barry K."/>
            <person name="Bills G."/>
            <person name="Bluhm B."/>
            <person name="Cannon C."/>
            <person name="Castanera R."/>
            <person name="Culley D."/>
            <person name="Daum C."/>
            <person name="Ezra D."/>
            <person name="Gonzalez J."/>
            <person name="Henrissat B."/>
            <person name="Kuo A."/>
            <person name="Liang C."/>
            <person name="Lipzen A."/>
            <person name="Lutzoni F."/>
            <person name="Magnuson J."/>
            <person name="Mondo S."/>
            <person name="Nolan M."/>
            <person name="Ohm R."/>
            <person name="Pangilinan J."/>
            <person name="Park H.-J."/>
            <person name="Ramirez L."/>
            <person name="Alfaro M."/>
            <person name="Sun H."/>
            <person name="Tritt A."/>
            <person name="Yoshinaga Y."/>
            <person name="Zwiers L.-H."/>
            <person name="Turgeon B."/>
            <person name="Goodwin S."/>
            <person name="Spatafora J."/>
            <person name="Crous P."/>
            <person name="Grigoriev I."/>
        </authorList>
    </citation>
    <scope>NUCLEOTIDE SEQUENCE</scope>
    <source>
        <strain evidence="5">Tuck. ex Michener</strain>
    </source>
</reference>
<dbReference type="PANTHER" id="PTHR22789:SF0">
    <property type="entry name" value="3-OXO-TETRONATE 4-PHOSPHATE DECARBOXYLASE-RELATED"/>
    <property type="match status" value="1"/>
</dbReference>
<dbReference type="Gene3D" id="3.40.225.10">
    <property type="entry name" value="Class II aldolase/adducin N-terminal domain"/>
    <property type="match status" value="1"/>
</dbReference>
<dbReference type="GO" id="GO:0019323">
    <property type="term" value="P:pentose catabolic process"/>
    <property type="evidence" value="ECO:0007669"/>
    <property type="project" value="TreeGrafter"/>
</dbReference>
<dbReference type="InterPro" id="IPR001303">
    <property type="entry name" value="Aldolase_II/adducin_N"/>
</dbReference>
<dbReference type="SMART" id="SM01007">
    <property type="entry name" value="Aldolase_II"/>
    <property type="match status" value="1"/>
</dbReference>
<evidence type="ECO:0000259" key="4">
    <source>
        <dbReference type="SMART" id="SM01007"/>
    </source>
</evidence>
<evidence type="ECO:0000256" key="2">
    <source>
        <dbReference type="ARBA" id="ARBA00023239"/>
    </source>
</evidence>
<name>A0A6A6HA64_VIRVR</name>
<protein>
    <submittedName>
        <fullName evidence="5">Arad-like aldolase/epimerase</fullName>
    </submittedName>
</protein>
<feature type="region of interest" description="Disordered" evidence="3">
    <location>
        <begin position="181"/>
        <end position="200"/>
    </location>
</feature>